<protein>
    <recommendedName>
        <fullName evidence="1">peptidyl-tRNA hydrolase</fullName>
        <ecNumber evidence="1">3.1.1.29</ecNumber>
    </recommendedName>
</protein>
<dbReference type="PANTHER" id="PTHR12649:SF11">
    <property type="entry name" value="PEPTIDYL-TRNA HYDROLASE 2, MITOCHONDRIAL"/>
    <property type="match status" value="1"/>
</dbReference>
<evidence type="ECO:0000313" key="6">
    <source>
        <dbReference type="Proteomes" id="UP000494165"/>
    </source>
</evidence>
<gene>
    <name evidence="5" type="ORF">CLODIP_2_CD08143</name>
</gene>
<dbReference type="InterPro" id="IPR002833">
    <property type="entry name" value="PTH2"/>
</dbReference>
<accession>A0A8S1CCY9</accession>
<dbReference type="Pfam" id="PF01981">
    <property type="entry name" value="PTH2"/>
    <property type="match status" value="1"/>
</dbReference>
<comment type="caution">
    <text evidence="5">The sequence shown here is derived from an EMBL/GenBank/DDBJ whole genome shotgun (WGS) entry which is preliminary data.</text>
</comment>
<dbReference type="GO" id="GO:0004045">
    <property type="term" value="F:peptidyl-tRNA hydrolase activity"/>
    <property type="evidence" value="ECO:0007669"/>
    <property type="project" value="UniProtKB-EC"/>
</dbReference>
<dbReference type="AlphaFoldDB" id="A0A8S1CCY9"/>
<organism evidence="5 6">
    <name type="scientific">Cloeon dipterum</name>
    <dbReference type="NCBI Taxonomy" id="197152"/>
    <lineage>
        <taxon>Eukaryota</taxon>
        <taxon>Metazoa</taxon>
        <taxon>Ecdysozoa</taxon>
        <taxon>Arthropoda</taxon>
        <taxon>Hexapoda</taxon>
        <taxon>Insecta</taxon>
        <taxon>Pterygota</taxon>
        <taxon>Palaeoptera</taxon>
        <taxon>Ephemeroptera</taxon>
        <taxon>Pisciforma</taxon>
        <taxon>Baetidae</taxon>
        <taxon>Cloeon</taxon>
    </lineage>
</organism>
<dbReference type="EC" id="3.1.1.29" evidence="1"/>
<comment type="similarity">
    <text evidence="3">Belongs to the PTH2 family.</text>
</comment>
<comment type="catalytic activity">
    <reaction evidence="4">
        <text>an N-acyl-L-alpha-aminoacyl-tRNA + H2O = an N-acyl-L-amino acid + a tRNA + H(+)</text>
        <dbReference type="Rhea" id="RHEA:54448"/>
        <dbReference type="Rhea" id="RHEA-COMP:10123"/>
        <dbReference type="Rhea" id="RHEA-COMP:13883"/>
        <dbReference type="ChEBI" id="CHEBI:15377"/>
        <dbReference type="ChEBI" id="CHEBI:15378"/>
        <dbReference type="ChEBI" id="CHEBI:59874"/>
        <dbReference type="ChEBI" id="CHEBI:78442"/>
        <dbReference type="ChEBI" id="CHEBI:138191"/>
        <dbReference type="EC" id="3.1.1.29"/>
    </reaction>
</comment>
<dbReference type="Proteomes" id="UP000494165">
    <property type="component" value="Unassembled WGS sequence"/>
</dbReference>
<dbReference type="InterPro" id="IPR023476">
    <property type="entry name" value="Pep_tRNA_hydro_II_dom_sf"/>
</dbReference>
<evidence type="ECO:0000256" key="3">
    <source>
        <dbReference type="ARBA" id="ARBA00038050"/>
    </source>
</evidence>
<dbReference type="Gene3D" id="3.40.1490.10">
    <property type="entry name" value="Bit1"/>
    <property type="match status" value="1"/>
</dbReference>
<dbReference type="CDD" id="cd02430">
    <property type="entry name" value="PTH2"/>
    <property type="match status" value="1"/>
</dbReference>
<dbReference type="GO" id="GO:0005829">
    <property type="term" value="C:cytosol"/>
    <property type="evidence" value="ECO:0007669"/>
    <property type="project" value="TreeGrafter"/>
</dbReference>
<sequence>MALVVRTDLQMKKGKIAAQCCHAAVGCYRQALRDTPELLAKWEMVGEPKIVLKCESELDMFDLHAKAMTLGFNTVLIRDAGHTQVAPGTVTALGVGPGEVESLVKGLKLL</sequence>
<proteinExistence type="inferred from homology"/>
<reference evidence="5 6" key="1">
    <citation type="submission" date="2020-04" db="EMBL/GenBank/DDBJ databases">
        <authorList>
            <person name="Alioto T."/>
            <person name="Alioto T."/>
            <person name="Gomez Garrido J."/>
        </authorList>
    </citation>
    <scope>NUCLEOTIDE SEQUENCE [LARGE SCALE GENOMIC DNA]</scope>
</reference>
<dbReference type="SUPFAM" id="SSF102462">
    <property type="entry name" value="Peptidyl-tRNA hydrolase II"/>
    <property type="match status" value="1"/>
</dbReference>
<dbReference type="PROSITE" id="PS51257">
    <property type="entry name" value="PROKAR_LIPOPROTEIN"/>
    <property type="match status" value="1"/>
</dbReference>
<dbReference type="FunFam" id="3.40.1490.10:FF:000001">
    <property type="entry name" value="Peptidyl-tRNA hydrolase 2"/>
    <property type="match status" value="1"/>
</dbReference>
<keyword evidence="2" id="KW-0378">Hydrolase</keyword>
<evidence type="ECO:0000256" key="4">
    <source>
        <dbReference type="ARBA" id="ARBA00048707"/>
    </source>
</evidence>
<evidence type="ECO:0000313" key="5">
    <source>
        <dbReference type="EMBL" id="CAB3368164.1"/>
    </source>
</evidence>
<evidence type="ECO:0000256" key="2">
    <source>
        <dbReference type="ARBA" id="ARBA00022801"/>
    </source>
</evidence>
<dbReference type="EMBL" id="CADEPI010000036">
    <property type="protein sequence ID" value="CAB3368164.1"/>
    <property type="molecule type" value="Genomic_DNA"/>
</dbReference>
<dbReference type="OrthoDB" id="1733656at2759"/>
<keyword evidence="6" id="KW-1185">Reference proteome</keyword>
<name>A0A8S1CCY9_9INSE</name>
<evidence type="ECO:0000256" key="1">
    <source>
        <dbReference type="ARBA" id="ARBA00013260"/>
    </source>
</evidence>
<dbReference type="PANTHER" id="PTHR12649">
    <property type="entry name" value="PEPTIDYL-TRNA HYDROLASE 2"/>
    <property type="match status" value="1"/>
</dbReference>
<dbReference type="NCBIfam" id="TIGR00283">
    <property type="entry name" value="arch_pth2"/>
    <property type="match status" value="1"/>
</dbReference>